<evidence type="ECO:0000259" key="1">
    <source>
        <dbReference type="Pfam" id="PF04773"/>
    </source>
</evidence>
<dbReference type="EMBL" id="JAUSVK010000001">
    <property type="protein sequence ID" value="MDQ0390798.1"/>
    <property type="molecule type" value="Genomic_DNA"/>
</dbReference>
<dbReference type="Gene3D" id="2.60.120.1440">
    <property type="match status" value="1"/>
</dbReference>
<keyword evidence="3" id="KW-1185">Reference proteome</keyword>
<dbReference type="Proteomes" id="UP001237448">
    <property type="component" value="Unassembled WGS sequence"/>
</dbReference>
<accession>A0ABU0F9P3</accession>
<dbReference type="RefSeq" id="WP_307422224.1">
    <property type="nucleotide sequence ID" value="NZ_JAUSVK010000001.1"/>
</dbReference>
<dbReference type="PANTHER" id="PTHR38731">
    <property type="entry name" value="LIPL45-RELATED LIPOPROTEIN-RELATED"/>
    <property type="match status" value="1"/>
</dbReference>
<sequence>MIGSVVGLTPAVHGSLSGLLSIGSPVHLGETIRTGPSGVVEVQFLDNTHLMLGSKSSVTLDSFVYEGNGKAKSVVLQFAKGAFRFATGDSAKRAYRIHAPQASIGVRGTKFQVDSRTETSSVTLYEGKTYICPPHRPQRYCKLVTPGQTALIGPDRIIRIVPASDTPTEHCTGSPNSKICDIFGK</sequence>
<proteinExistence type="predicted"/>
<name>A0ABU0F9P3_9HYPH</name>
<gene>
    <name evidence="2" type="ORF">J3R73_000590</name>
</gene>
<comment type="caution">
    <text evidence="2">The sequence shown here is derived from an EMBL/GenBank/DDBJ whole genome shotgun (WGS) entry which is preliminary data.</text>
</comment>
<feature type="domain" description="FecR protein" evidence="1">
    <location>
        <begin position="31"/>
        <end position="128"/>
    </location>
</feature>
<reference evidence="2 3" key="1">
    <citation type="submission" date="2023-07" db="EMBL/GenBank/DDBJ databases">
        <title>Genomic Encyclopedia of Type Strains, Phase IV (KMG-IV): sequencing the most valuable type-strain genomes for metagenomic binning, comparative biology and taxonomic classification.</title>
        <authorList>
            <person name="Goeker M."/>
        </authorList>
    </citation>
    <scope>NUCLEOTIDE SEQUENCE [LARGE SCALE GENOMIC DNA]</scope>
    <source>
        <strain evidence="2 3">DSM 5896</strain>
    </source>
</reference>
<organism evidence="2 3">
    <name type="scientific">Labrys monachus</name>
    <dbReference type="NCBI Taxonomy" id="217067"/>
    <lineage>
        <taxon>Bacteria</taxon>
        <taxon>Pseudomonadati</taxon>
        <taxon>Pseudomonadota</taxon>
        <taxon>Alphaproteobacteria</taxon>
        <taxon>Hyphomicrobiales</taxon>
        <taxon>Xanthobacteraceae</taxon>
        <taxon>Labrys</taxon>
    </lineage>
</organism>
<dbReference type="InterPro" id="IPR006860">
    <property type="entry name" value="FecR"/>
</dbReference>
<evidence type="ECO:0000313" key="3">
    <source>
        <dbReference type="Proteomes" id="UP001237448"/>
    </source>
</evidence>
<evidence type="ECO:0000313" key="2">
    <source>
        <dbReference type="EMBL" id="MDQ0390798.1"/>
    </source>
</evidence>
<dbReference type="Pfam" id="PF04773">
    <property type="entry name" value="FecR"/>
    <property type="match status" value="1"/>
</dbReference>
<protein>
    <submittedName>
        <fullName evidence="2">Ferric-dicitrate binding protein FerR (Iron transport regulator)</fullName>
    </submittedName>
</protein>